<dbReference type="Proteomes" id="UP001292094">
    <property type="component" value="Unassembled WGS sequence"/>
</dbReference>
<reference evidence="2" key="1">
    <citation type="submission" date="2023-11" db="EMBL/GenBank/DDBJ databases">
        <title>Genome assemblies of two species of porcelain crab, Petrolisthes cinctipes and Petrolisthes manimaculis (Anomura: Porcellanidae).</title>
        <authorList>
            <person name="Angst P."/>
        </authorList>
    </citation>
    <scope>NUCLEOTIDE SEQUENCE</scope>
    <source>
        <strain evidence="2">PB745_02</strain>
        <tissue evidence="2">Gill</tissue>
    </source>
</reference>
<evidence type="ECO:0000256" key="1">
    <source>
        <dbReference type="SAM" id="MobiDB-lite"/>
    </source>
</evidence>
<accession>A0AAE1NCZ7</accession>
<feature type="region of interest" description="Disordered" evidence="1">
    <location>
        <begin position="120"/>
        <end position="143"/>
    </location>
</feature>
<dbReference type="EMBL" id="JAWZYT010006722">
    <property type="protein sequence ID" value="KAK4287653.1"/>
    <property type="molecule type" value="Genomic_DNA"/>
</dbReference>
<keyword evidence="3" id="KW-1185">Reference proteome</keyword>
<protein>
    <submittedName>
        <fullName evidence="2">Uncharacterized protein</fullName>
    </submittedName>
</protein>
<evidence type="ECO:0000313" key="2">
    <source>
        <dbReference type="EMBL" id="KAK4287653.1"/>
    </source>
</evidence>
<organism evidence="2 3">
    <name type="scientific">Petrolisthes manimaculis</name>
    <dbReference type="NCBI Taxonomy" id="1843537"/>
    <lineage>
        <taxon>Eukaryota</taxon>
        <taxon>Metazoa</taxon>
        <taxon>Ecdysozoa</taxon>
        <taxon>Arthropoda</taxon>
        <taxon>Crustacea</taxon>
        <taxon>Multicrustacea</taxon>
        <taxon>Malacostraca</taxon>
        <taxon>Eumalacostraca</taxon>
        <taxon>Eucarida</taxon>
        <taxon>Decapoda</taxon>
        <taxon>Pleocyemata</taxon>
        <taxon>Anomura</taxon>
        <taxon>Galatheoidea</taxon>
        <taxon>Porcellanidae</taxon>
        <taxon>Petrolisthes</taxon>
    </lineage>
</organism>
<dbReference type="AlphaFoldDB" id="A0AAE1NCZ7"/>
<evidence type="ECO:0000313" key="3">
    <source>
        <dbReference type="Proteomes" id="UP001292094"/>
    </source>
</evidence>
<gene>
    <name evidence="2" type="ORF">Pmani_039277</name>
</gene>
<proteinExistence type="predicted"/>
<sequence>MKSCGEHGNFPTSAPSGYNIYKPQASTNIFHLFSQPTPVLLTVLTHSPLSSLLPTRTQARSWQDSQRPHWDSFCSRPVWLTSSPPHIAQVTTSGNLAAVVVKAMGAVLATGTTTMVVTGDRTRPQKTTSTNPVPFNHHHSSTL</sequence>
<comment type="caution">
    <text evidence="2">The sequence shown here is derived from an EMBL/GenBank/DDBJ whole genome shotgun (WGS) entry which is preliminary data.</text>
</comment>
<name>A0AAE1NCZ7_9EUCA</name>